<organism evidence="3 4">
    <name type="scientific">Butyricimonas faecalis</name>
    <dbReference type="NCBI Taxonomy" id="2093856"/>
    <lineage>
        <taxon>Bacteria</taxon>
        <taxon>Pseudomonadati</taxon>
        <taxon>Bacteroidota</taxon>
        <taxon>Bacteroidia</taxon>
        <taxon>Bacteroidales</taxon>
        <taxon>Odoribacteraceae</taxon>
        <taxon>Butyricimonas</taxon>
    </lineage>
</organism>
<dbReference type="GO" id="GO:0005886">
    <property type="term" value="C:plasma membrane"/>
    <property type="evidence" value="ECO:0007669"/>
    <property type="project" value="TreeGrafter"/>
</dbReference>
<sequence>MQDVQFKIIFRGWIKNRTYTLISLVSLISGITCCTLLITFVLHEYRIAHSILNEKNCYLVQTQRKQQNILNDVVTSGAIVVQLKNTYPEVENLCVFRCENLLFSEKAEEAEYRDAYSVTPSFTDFFKLPLLSGDLRKTLSSPNEIAVTRSFARQHFGVANPIGQSLMLGRYIIHFDGKKNIYKKIFELYTITSVINDSQKNFLHFGILRGLSDKEVSQYTGFSFYTFIELAPKISASKFLNKIKDWNKEQFKDETIHLKPVEQLYLAKATHLYEDGLIFKRDPSFVYLGLGVAILIFIIACFNHINICLTRTIQQVKTTGIQLISGESKRGIQKQLIMETALLVLFSFIVSIGIIHVLIPYFNTFITSDLCLSDLYAGNTPLVLLLVLVTIIIIPPLYVILKINRNSLAEILKNENKQKTILVRNIVIAQFTISIILTTTVVNIHHQMNFATHCRPHADEIIILGWELYTVEDDIIKTFWERLSSIPEITHHTRTNIVQNSTYGLEDMEANCTDADPSFLIFMTYNFSQEDDSLPEKRDYTKLS</sequence>
<evidence type="ECO:0000313" key="4">
    <source>
        <dbReference type="Proteomes" id="UP000270673"/>
    </source>
</evidence>
<accession>A0A3S9VR36</accession>
<keyword evidence="1" id="KW-0472">Membrane</keyword>
<evidence type="ECO:0000259" key="2">
    <source>
        <dbReference type="Pfam" id="PF12704"/>
    </source>
</evidence>
<reference evidence="3 4" key="1">
    <citation type="submission" date="2018-10" db="EMBL/GenBank/DDBJ databases">
        <title>Butyricimonas faecalis sp. nov., isolated from human faeces and emended description of the genus Butyricimonas.</title>
        <authorList>
            <person name="Le Roy T."/>
            <person name="Van der Smissen P."/>
            <person name="Paquot A."/>
            <person name="Delzenne N."/>
            <person name="Muccioli G."/>
            <person name="Collet J.-F."/>
            <person name="Cani P.D."/>
        </authorList>
    </citation>
    <scope>NUCLEOTIDE SEQUENCE [LARGE SCALE GENOMIC DNA]</scope>
    <source>
        <strain evidence="3 4">H184</strain>
    </source>
</reference>
<dbReference type="Pfam" id="PF12704">
    <property type="entry name" value="MacB_PCD"/>
    <property type="match status" value="1"/>
</dbReference>
<feature type="transmembrane region" description="Helical" evidence="1">
    <location>
        <begin position="382"/>
        <end position="401"/>
    </location>
</feature>
<dbReference type="Proteomes" id="UP000270673">
    <property type="component" value="Chromosome"/>
</dbReference>
<dbReference type="PANTHER" id="PTHR30572">
    <property type="entry name" value="MEMBRANE COMPONENT OF TRANSPORTER-RELATED"/>
    <property type="match status" value="1"/>
</dbReference>
<feature type="transmembrane region" description="Helical" evidence="1">
    <location>
        <begin position="21"/>
        <end position="42"/>
    </location>
</feature>
<dbReference type="InterPro" id="IPR025857">
    <property type="entry name" value="MacB_PCD"/>
</dbReference>
<dbReference type="RefSeq" id="WP_127074876.1">
    <property type="nucleotide sequence ID" value="NZ_CP032819.1"/>
</dbReference>
<protein>
    <submittedName>
        <fullName evidence="3">ABC transporter permease</fullName>
    </submittedName>
</protein>
<evidence type="ECO:0000256" key="1">
    <source>
        <dbReference type="SAM" id="Phobius"/>
    </source>
</evidence>
<feature type="transmembrane region" description="Helical" evidence="1">
    <location>
        <begin position="422"/>
        <end position="444"/>
    </location>
</feature>
<dbReference type="PANTHER" id="PTHR30572:SF18">
    <property type="entry name" value="ABC-TYPE MACROLIDE FAMILY EXPORT SYSTEM PERMEASE COMPONENT 2"/>
    <property type="match status" value="1"/>
</dbReference>
<keyword evidence="1" id="KW-0812">Transmembrane</keyword>
<proteinExistence type="predicted"/>
<keyword evidence="1" id="KW-1133">Transmembrane helix</keyword>
<dbReference type="EMBL" id="CP032819">
    <property type="protein sequence ID" value="AZS28994.1"/>
    <property type="molecule type" value="Genomic_DNA"/>
</dbReference>
<keyword evidence="4" id="KW-1185">Reference proteome</keyword>
<evidence type="ECO:0000313" key="3">
    <source>
        <dbReference type="EMBL" id="AZS28994.1"/>
    </source>
</evidence>
<feature type="transmembrane region" description="Helical" evidence="1">
    <location>
        <begin position="340"/>
        <end position="362"/>
    </location>
</feature>
<feature type="domain" description="MacB-like periplasmic core" evidence="2">
    <location>
        <begin position="20"/>
        <end position="242"/>
    </location>
</feature>
<dbReference type="KEGG" id="buy:D8S85_05110"/>
<dbReference type="GO" id="GO:0022857">
    <property type="term" value="F:transmembrane transporter activity"/>
    <property type="evidence" value="ECO:0007669"/>
    <property type="project" value="TreeGrafter"/>
</dbReference>
<feature type="transmembrane region" description="Helical" evidence="1">
    <location>
        <begin position="285"/>
        <end position="305"/>
    </location>
</feature>
<dbReference type="OrthoDB" id="1385996at2"/>
<gene>
    <name evidence="3" type="ORF">D8S85_05110</name>
</gene>
<dbReference type="InterPro" id="IPR050250">
    <property type="entry name" value="Macrolide_Exporter_MacB"/>
</dbReference>
<dbReference type="AlphaFoldDB" id="A0A3S9VR36"/>
<name>A0A3S9VR36_9BACT</name>